<comment type="caution">
    <text evidence="5">The sequence shown here is derived from an EMBL/GenBank/DDBJ whole genome shotgun (WGS) entry which is preliminary data.</text>
</comment>
<feature type="region of interest" description="Disordered" evidence="4">
    <location>
        <begin position="213"/>
        <end position="243"/>
    </location>
</feature>
<dbReference type="PROSITE" id="PS50088">
    <property type="entry name" value="ANK_REPEAT"/>
    <property type="match status" value="1"/>
</dbReference>
<evidence type="ECO:0000256" key="2">
    <source>
        <dbReference type="ARBA" id="ARBA00023043"/>
    </source>
</evidence>
<gene>
    <name evidence="5" type="ORF">KHLLAP_LOCUS7669</name>
</gene>
<dbReference type="InterPro" id="IPR036770">
    <property type="entry name" value="Ankyrin_rpt-contain_sf"/>
</dbReference>
<keyword evidence="1" id="KW-0677">Repeat</keyword>
<dbReference type="PANTHER" id="PTHR24198:SF165">
    <property type="entry name" value="ANKYRIN REPEAT-CONTAINING PROTEIN-RELATED"/>
    <property type="match status" value="1"/>
</dbReference>
<protein>
    <submittedName>
        <fullName evidence="5">Uu.00g083870.m01.CDS01</fullName>
    </submittedName>
</protein>
<dbReference type="InterPro" id="IPR002110">
    <property type="entry name" value="Ankyrin_rpt"/>
</dbReference>
<dbReference type="EMBL" id="CAUWAG010000010">
    <property type="protein sequence ID" value="CAJ2507201.1"/>
    <property type="molecule type" value="Genomic_DNA"/>
</dbReference>
<keyword evidence="2 3" id="KW-0040">ANK repeat</keyword>
<feature type="compositionally biased region" description="Acidic residues" evidence="4">
    <location>
        <begin position="216"/>
        <end position="243"/>
    </location>
</feature>
<feature type="repeat" description="ANK" evidence="3">
    <location>
        <begin position="155"/>
        <end position="187"/>
    </location>
</feature>
<dbReference type="PROSITE" id="PS50297">
    <property type="entry name" value="ANK_REP_REGION"/>
    <property type="match status" value="1"/>
</dbReference>
<evidence type="ECO:0000313" key="6">
    <source>
        <dbReference type="Proteomes" id="UP001295740"/>
    </source>
</evidence>
<dbReference type="SMART" id="SM00248">
    <property type="entry name" value="ANK"/>
    <property type="match status" value="3"/>
</dbReference>
<evidence type="ECO:0000256" key="1">
    <source>
        <dbReference type="ARBA" id="ARBA00022737"/>
    </source>
</evidence>
<accession>A0AAI8YJI9</accession>
<evidence type="ECO:0000256" key="4">
    <source>
        <dbReference type="SAM" id="MobiDB-lite"/>
    </source>
</evidence>
<feature type="region of interest" description="Disordered" evidence="4">
    <location>
        <begin position="65"/>
        <end position="88"/>
    </location>
</feature>
<evidence type="ECO:0000256" key="3">
    <source>
        <dbReference type="PROSITE-ProRule" id="PRU00023"/>
    </source>
</evidence>
<evidence type="ECO:0000313" key="5">
    <source>
        <dbReference type="EMBL" id="CAJ2507201.1"/>
    </source>
</evidence>
<dbReference type="Proteomes" id="UP001295740">
    <property type="component" value="Unassembled WGS sequence"/>
</dbReference>
<dbReference type="SUPFAM" id="SSF48403">
    <property type="entry name" value="Ankyrin repeat"/>
    <property type="match status" value="1"/>
</dbReference>
<organism evidence="5 6">
    <name type="scientific">Anthostomella pinea</name>
    <dbReference type="NCBI Taxonomy" id="933095"/>
    <lineage>
        <taxon>Eukaryota</taxon>
        <taxon>Fungi</taxon>
        <taxon>Dikarya</taxon>
        <taxon>Ascomycota</taxon>
        <taxon>Pezizomycotina</taxon>
        <taxon>Sordariomycetes</taxon>
        <taxon>Xylariomycetidae</taxon>
        <taxon>Xylariales</taxon>
        <taxon>Xylariaceae</taxon>
        <taxon>Anthostomella</taxon>
    </lineage>
</organism>
<dbReference type="Pfam" id="PF12796">
    <property type="entry name" value="Ank_2"/>
    <property type="match status" value="1"/>
</dbReference>
<name>A0AAI8YJI9_9PEZI</name>
<reference evidence="5" key="1">
    <citation type="submission" date="2023-10" db="EMBL/GenBank/DDBJ databases">
        <authorList>
            <person name="Hackl T."/>
        </authorList>
    </citation>
    <scope>NUCLEOTIDE SEQUENCE</scope>
</reference>
<dbReference type="Gene3D" id="1.25.40.20">
    <property type="entry name" value="Ankyrin repeat-containing domain"/>
    <property type="match status" value="1"/>
</dbReference>
<proteinExistence type="predicted"/>
<dbReference type="AlphaFoldDB" id="A0AAI8YJI9"/>
<keyword evidence="6" id="KW-1185">Reference proteome</keyword>
<sequence length="243" mass="26570">MAIADHEIGYLVRLTKTNSVKQVKSYLKALAKREDTTICEILAETATDDGKTILYHAILAEATGKPGPSPQNMSIQKGGREASKAVRQHGAAHDIMPLHVAARRGLLATYDALVEAAVDDQGQNVLHFAATSGNKSLVSSILGTWAGDINSSTNDKETALHMAAGNNNVDIVRLLLEKGINYKSKDVYRNTAKGAAMLNSADDVFRFFEESKIYDYGEEEDDDDDEGDDDDEDEEMEDEDEDE</sequence>
<dbReference type="PANTHER" id="PTHR24198">
    <property type="entry name" value="ANKYRIN REPEAT AND PROTEIN KINASE DOMAIN-CONTAINING PROTEIN"/>
    <property type="match status" value="1"/>
</dbReference>